<evidence type="ECO:0000256" key="2">
    <source>
        <dbReference type="PROSITE-ProRule" id="PRU00325"/>
    </source>
</evidence>
<dbReference type="Pfam" id="PF00176">
    <property type="entry name" value="SNF2-rel_dom"/>
    <property type="match status" value="1"/>
</dbReference>
<dbReference type="PANTHER" id="PTHR10799">
    <property type="entry name" value="SNF2/RAD54 HELICASE FAMILY"/>
    <property type="match status" value="1"/>
</dbReference>
<dbReference type="PROSITE" id="PS50966">
    <property type="entry name" value="ZF_SWIM"/>
    <property type="match status" value="1"/>
</dbReference>
<feature type="domain" description="SWIM-type" evidence="3">
    <location>
        <begin position="50"/>
        <end position="88"/>
    </location>
</feature>
<protein>
    <submittedName>
        <fullName evidence="6">Helicase SNF2</fullName>
    </submittedName>
</protein>
<dbReference type="GO" id="GO:0004386">
    <property type="term" value="F:helicase activity"/>
    <property type="evidence" value="ECO:0007669"/>
    <property type="project" value="UniProtKB-KW"/>
</dbReference>
<dbReference type="AlphaFoldDB" id="A0A2S8G8V8"/>
<dbReference type="PROSITE" id="PS51194">
    <property type="entry name" value="HELICASE_CTER"/>
    <property type="match status" value="1"/>
</dbReference>
<dbReference type="CDD" id="cd18793">
    <property type="entry name" value="SF2_C_SNF"/>
    <property type="match status" value="1"/>
</dbReference>
<dbReference type="InterPro" id="IPR007527">
    <property type="entry name" value="Znf_SWIM"/>
</dbReference>
<evidence type="ECO:0000259" key="5">
    <source>
        <dbReference type="PROSITE" id="PS51194"/>
    </source>
</evidence>
<dbReference type="InterPro" id="IPR001650">
    <property type="entry name" value="Helicase_C-like"/>
</dbReference>
<evidence type="ECO:0000313" key="7">
    <source>
        <dbReference type="Proteomes" id="UP000239388"/>
    </source>
</evidence>
<evidence type="ECO:0000259" key="4">
    <source>
        <dbReference type="PROSITE" id="PS51192"/>
    </source>
</evidence>
<dbReference type="SMART" id="SM00490">
    <property type="entry name" value="HELICc"/>
    <property type="match status" value="1"/>
</dbReference>
<dbReference type="InterPro" id="IPR038718">
    <property type="entry name" value="SNF2-like_sf"/>
</dbReference>
<dbReference type="Gene3D" id="3.40.50.300">
    <property type="entry name" value="P-loop containing nucleotide triphosphate hydrolases"/>
    <property type="match status" value="1"/>
</dbReference>
<dbReference type="GO" id="GO:0016787">
    <property type="term" value="F:hydrolase activity"/>
    <property type="evidence" value="ECO:0007669"/>
    <property type="project" value="UniProtKB-KW"/>
</dbReference>
<feature type="domain" description="Helicase ATP-binding" evidence="4">
    <location>
        <begin position="642"/>
        <end position="805"/>
    </location>
</feature>
<feature type="domain" description="Helicase C-terminal" evidence="5">
    <location>
        <begin position="930"/>
        <end position="1078"/>
    </location>
</feature>
<dbReference type="CDD" id="cd18012">
    <property type="entry name" value="DEXQc_arch_SWI2_SNF2"/>
    <property type="match status" value="1"/>
</dbReference>
<comment type="caution">
    <text evidence="6">The sequence shown here is derived from an EMBL/GenBank/DDBJ whole genome shotgun (WGS) entry which is preliminary data.</text>
</comment>
<gene>
    <name evidence="6" type="ORF">C5Y98_05690</name>
</gene>
<dbReference type="InterPro" id="IPR027417">
    <property type="entry name" value="P-loop_NTPase"/>
</dbReference>
<keyword evidence="1" id="KW-0378">Hydrolase</keyword>
<sequence>MGLADKASRFFSPTIRSRGLDYADDGAVQFINGGKGWASFTVEGSGLEEYSVLLDWSGNLGDGMECTCPYFSQGDFCKHIWACLVIADRVGMGRADREEVAQKNAKARQTAADKALWRKVLDQYAFRNHRPERLESVEAHLKTQRQLIFRLDLYDGSGVPLIEFHQREQKKDGSWGAIKPFRIDRPLSPDVEDPEDRHLLTLLLGNQVRDHEPAYSSYDDRQRRSKSTQVQLNPDLYDTTLPALAATGRFVFWGQTSPEFAEPRPISWKDGMPWKFQIRADQDDAHQLWDLSGELARGKEIRPLADGLLFYGTGLALVGDELGRFVVPKDMRWMEVLLESETLSIPYADRQGLVQELWRTGEQVEVVGDASLSVPGTVGTPRGRIVIHPPSKNYGYRTSRMLYASVSYWYDKHEIKVNGGTRAWFDASTGQVTCANEPAEIALLQRLLALGMKTKEPSYTGDSQPGHVQFPDAELDRVVSTLLDEDWEVHAEGTRIRRGSRFSLSVRSGVDWFDLEGEVDFDGVTVTLPELLAALEQGEGFVRLGDGTRGILPQQWLDKYQSLAGLAGKAEGSTLRFQSNQALLLDAMLSSLGEEHTVNIDKRFANQRKRLQSFTGVKPVQPPKIFQGDLREYQQEGLGWLRFLEKFGFGGCLADDMGLGKTVQVLALLINRSRRQPKQADKRPSLVVAPNSVVHNWRQEANRFAPSLKVAEYTGVGRKKEFPDLTQFDLVLTTYGTLRKDFERLSQTPWDYAILDEAQAIKNASSQTAKASRLLDARHRLALSGTPIENHLGELWSLFEFLNPGLLGSSQAFKDLAANGTAVDPQKIDSLRQGLAPFLLRRTKAQVLPQLPEKSEQRLYCTLPPAQQKQYDQLRDHYRLALNQRIAEKGLAKAKIHVLEALLRLRQAACHPGLIDPKQNEKPSAKLDLLMEQLSEVVEEGHKALVFSQFTTMLDIVKRKLDKAGITYQYLDGKTRNRQDRVEQFQDDENCSVFLISLKAGGTGLNLTAADFVFLLDPWWNPAVEAQAIDRAHRIGQTRPVFAYRLIAKNTVEEKILELQAKKSTLAEAIISADSSLLKSLTAEDLQAILS</sequence>
<evidence type="ECO:0000313" key="6">
    <source>
        <dbReference type="EMBL" id="PQO40711.1"/>
    </source>
</evidence>
<dbReference type="Proteomes" id="UP000239388">
    <property type="component" value="Unassembled WGS sequence"/>
</dbReference>
<keyword evidence="2" id="KW-0863">Zinc-finger</keyword>
<keyword evidence="6" id="KW-0347">Helicase</keyword>
<dbReference type="Pfam" id="PF00271">
    <property type="entry name" value="Helicase_C"/>
    <property type="match status" value="1"/>
</dbReference>
<dbReference type="SUPFAM" id="SSF52540">
    <property type="entry name" value="P-loop containing nucleoside triphosphate hydrolases"/>
    <property type="match status" value="2"/>
</dbReference>
<dbReference type="InterPro" id="IPR014001">
    <property type="entry name" value="Helicase_ATP-bd"/>
</dbReference>
<dbReference type="RefSeq" id="WP_105352406.1">
    <property type="nucleotide sequence ID" value="NZ_PUIB01000008.1"/>
</dbReference>
<organism evidence="6 7">
    <name type="scientific">Blastopirellula marina</name>
    <dbReference type="NCBI Taxonomy" id="124"/>
    <lineage>
        <taxon>Bacteria</taxon>
        <taxon>Pseudomonadati</taxon>
        <taxon>Planctomycetota</taxon>
        <taxon>Planctomycetia</taxon>
        <taxon>Pirellulales</taxon>
        <taxon>Pirellulaceae</taxon>
        <taxon>Blastopirellula</taxon>
    </lineage>
</organism>
<dbReference type="OrthoDB" id="9814088at2"/>
<keyword evidence="6" id="KW-0067">ATP-binding</keyword>
<dbReference type="SMART" id="SM00487">
    <property type="entry name" value="DEXDc"/>
    <property type="match status" value="1"/>
</dbReference>
<keyword evidence="2" id="KW-0479">Metal-binding</keyword>
<dbReference type="GO" id="GO:0008270">
    <property type="term" value="F:zinc ion binding"/>
    <property type="evidence" value="ECO:0007669"/>
    <property type="project" value="UniProtKB-KW"/>
</dbReference>
<proteinExistence type="predicted"/>
<keyword evidence="6" id="KW-0547">Nucleotide-binding</keyword>
<evidence type="ECO:0000259" key="3">
    <source>
        <dbReference type="PROSITE" id="PS50966"/>
    </source>
</evidence>
<dbReference type="PROSITE" id="PS51192">
    <property type="entry name" value="HELICASE_ATP_BIND_1"/>
    <property type="match status" value="1"/>
</dbReference>
<keyword evidence="2" id="KW-0862">Zinc</keyword>
<dbReference type="InterPro" id="IPR000330">
    <property type="entry name" value="SNF2_N"/>
</dbReference>
<reference evidence="6 7" key="1">
    <citation type="submission" date="2018-02" db="EMBL/GenBank/DDBJ databases">
        <title>Comparative genomes isolates from brazilian mangrove.</title>
        <authorList>
            <person name="Araujo J.E."/>
            <person name="Taketani R.G."/>
            <person name="Silva M.C.P."/>
            <person name="Loureco M.V."/>
            <person name="Andreote F.D."/>
        </authorList>
    </citation>
    <scope>NUCLEOTIDE SEQUENCE [LARGE SCALE GENOMIC DNA]</scope>
    <source>
        <strain evidence="6 7">NAP PRIS-MGV</strain>
    </source>
</reference>
<accession>A0A2S8G8V8</accession>
<dbReference type="GO" id="GO:0005524">
    <property type="term" value="F:ATP binding"/>
    <property type="evidence" value="ECO:0007669"/>
    <property type="project" value="InterPro"/>
</dbReference>
<evidence type="ECO:0000256" key="1">
    <source>
        <dbReference type="ARBA" id="ARBA00022801"/>
    </source>
</evidence>
<dbReference type="EMBL" id="PUIB01000008">
    <property type="protein sequence ID" value="PQO40711.1"/>
    <property type="molecule type" value="Genomic_DNA"/>
</dbReference>
<dbReference type="InterPro" id="IPR049730">
    <property type="entry name" value="SNF2/RAD54-like_C"/>
</dbReference>
<name>A0A2S8G8V8_9BACT</name>
<dbReference type="Gene3D" id="3.40.50.10810">
    <property type="entry name" value="Tandem AAA-ATPase domain"/>
    <property type="match status" value="1"/>
</dbReference>